<reference evidence="5 6" key="1">
    <citation type="submission" date="2021-04" db="EMBL/GenBank/DDBJ databases">
        <title>Characterization of the biosynthetic gene cluster of new lipopeptides with antitumor activity in the genome of the marine Streptomyces PHM034.</title>
        <authorList>
            <person name="Ceniceros A."/>
            <person name="Canedo L."/>
            <person name="Mendez C."/>
            <person name="Olano C."/>
            <person name="Schleissner C."/>
            <person name="Cuevas C."/>
            <person name="De La Calle F."/>
            <person name="Salas J.A."/>
        </authorList>
    </citation>
    <scope>NUCLEOTIDE SEQUENCE [LARGE SCALE GENOMIC DNA]</scope>
    <source>
        <strain evidence="5 6">PHM034</strain>
    </source>
</reference>
<dbReference type="Gene3D" id="1.10.10.10">
    <property type="entry name" value="Winged helix-like DNA-binding domain superfamily/Winged helix DNA-binding domain"/>
    <property type="match status" value="1"/>
</dbReference>
<dbReference type="CDD" id="cd00090">
    <property type="entry name" value="HTH_ARSR"/>
    <property type="match status" value="1"/>
</dbReference>
<evidence type="ECO:0000256" key="3">
    <source>
        <dbReference type="ARBA" id="ARBA00023163"/>
    </source>
</evidence>
<accession>A0A941FDH6</accession>
<dbReference type="InterPro" id="IPR036390">
    <property type="entry name" value="WH_DNA-bd_sf"/>
</dbReference>
<feature type="domain" description="HTH marR-type" evidence="4">
    <location>
        <begin position="6"/>
        <end position="144"/>
    </location>
</feature>
<dbReference type="Proteomes" id="UP000682308">
    <property type="component" value="Unassembled WGS sequence"/>
</dbReference>
<keyword evidence="1" id="KW-0805">Transcription regulation</keyword>
<keyword evidence="2" id="KW-0238">DNA-binding</keyword>
<evidence type="ECO:0000313" key="5">
    <source>
        <dbReference type="EMBL" id="MBR8642748.1"/>
    </source>
</evidence>
<dbReference type="InterPro" id="IPR039422">
    <property type="entry name" value="MarR/SlyA-like"/>
</dbReference>
<dbReference type="InterPro" id="IPR036388">
    <property type="entry name" value="WH-like_DNA-bd_sf"/>
</dbReference>
<evidence type="ECO:0000313" key="6">
    <source>
        <dbReference type="Proteomes" id="UP000682308"/>
    </source>
</evidence>
<dbReference type="AlphaFoldDB" id="A0A941FDH6"/>
<keyword evidence="3" id="KW-0804">Transcription</keyword>
<evidence type="ECO:0000256" key="1">
    <source>
        <dbReference type="ARBA" id="ARBA00023015"/>
    </source>
</evidence>
<evidence type="ECO:0000259" key="4">
    <source>
        <dbReference type="PROSITE" id="PS50995"/>
    </source>
</evidence>
<dbReference type="GO" id="GO:0003677">
    <property type="term" value="F:DNA binding"/>
    <property type="evidence" value="ECO:0007669"/>
    <property type="project" value="UniProtKB-KW"/>
</dbReference>
<dbReference type="PROSITE" id="PS50995">
    <property type="entry name" value="HTH_MARR_2"/>
    <property type="match status" value="1"/>
</dbReference>
<dbReference type="GO" id="GO:0003700">
    <property type="term" value="F:DNA-binding transcription factor activity"/>
    <property type="evidence" value="ECO:0007669"/>
    <property type="project" value="InterPro"/>
</dbReference>
<evidence type="ECO:0000256" key="2">
    <source>
        <dbReference type="ARBA" id="ARBA00023125"/>
    </source>
</evidence>
<dbReference type="Pfam" id="PF12802">
    <property type="entry name" value="MarR_2"/>
    <property type="match status" value="1"/>
</dbReference>
<dbReference type="GO" id="GO:0006950">
    <property type="term" value="P:response to stress"/>
    <property type="evidence" value="ECO:0007669"/>
    <property type="project" value="TreeGrafter"/>
</dbReference>
<dbReference type="EMBL" id="JAGTPG010000002">
    <property type="protein sequence ID" value="MBR8642748.1"/>
    <property type="molecule type" value="Genomic_DNA"/>
</dbReference>
<name>A0A941FDH6_9ACTN</name>
<dbReference type="SMART" id="SM00347">
    <property type="entry name" value="HTH_MARR"/>
    <property type="match status" value="1"/>
</dbReference>
<comment type="caution">
    <text evidence="5">The sequence shown here is derived from an EMBL/GenBank/DDBJ whole genome shotgun (WGS) entry which is preliminary data.</text>
</comment>
<dbReference type="InterPro" id="IPR011991">
    <property type="entry name" value="ArsR-like_HTH"/>
</dbReference>
<dbReference type="InterPro" id="IPR000835">
    <property type="entry name" value="HTH_MarR-typ"/>
</dbReference>
<dbReference type="SUPFAM" id="SSF46785">
    <property type="entry name" value="Winged helix' DNA-binding domain"/>
    <property type="match status" value="1"/>
</dbReference>
<keyword evidence="6" id="KW-1185">Reference proteome</keyword>
<gene>
    <name evidence="5" type="ORF">KEF29_34150</name>
</gene>
<dbReference type="PANTHER" id="PTHR33164">
    <property type="entry name" value="TRANSCRIPTIONAL REGULATOR, MARR FAMILY"/>
    <property type="match status" value="1"/>
</dbReference>
<protein>
    <submittedName>
        <fullName evidence="5">Winged helix-turn-helix transcriptional regulator</fullName>
    </submittedName>
</protein>
<sequence length="211" mass="22473">MNHPDPVAVGTLLRHVLELLDGDVAKVYEEQGLPEYRPRFSPAVRTLLAEGPLSVRDLATATGVTHSAASQTAAQMARAGLVTHTPDPLDARRRLIALTPKAHALLPRIEAEWEATVAAMEELDAELSTPLAELLTEVTEAVTRRPFRERIAAAHRRRAGGPGRDRGAGGGPGVCARTVAQFPSACGVRTVAAWQTKTWGGLCAACAVWPP</sequence>
<dbReference type="PANTHER" id="PTHR33164:SF64">
    <property type="entry name" value="TRANSCRIPTIONAL REGULATOR SLYA"/>
    <property type="match status" value="1"/>
</dbReference>
<proteinExistence type="predicted"/>
<organism evidence="5 6">
    <name type="scientific">Streptomyces tuirus</name>
    <dbReference type="NCBI Taxonomy" id="68278"/>
    <lineage>
        <taxon>Bacteria</taxon>
        <taxon>Bacillati</taxon>
        <taxon>Actinomycetota</taxon>
        <taxon>Actinomycetes</taxon>
        <taxon>Kitasatosporales</taxon>
        <taxon>Streptomycetaceae</taxon>
        <taxon>Streptomyces</taxon>
    </lineage>
</organism>